<dbReference type="InterPro" id="IPR036388">
    <property type="entry name" value="WH-like_DNA-bd_sf"/>
</dbReference>
<dbReference type="Proteomes" id="UP001248581">
    <property type="component" value="Chromosome"/>
</dbReference>
<gene>
    <name evidence="1" type="ORF">RI845_03065</name>
</gene>
<dbReference type="PANTHER" id="PTHR43537">
    <property type="entry name" value="TRANSCRIPTIONAL REGULATOR, GNTR FAMILY"/>
    <property type="match status" value="1"/>
</dbReference>
<name>A0ABY9TK27_9GAMM</name>
<dbReference type="RefSeq" id="WP_348388289.1">
    <property type="nucleotide sequence ID" value="NZ_CP134146.1"/>
</dbReference>
<evidence type="ECO:0008006" key="3">
    <source>
        <dbReference type="Google" id="ProtNLM"/>
    </source>
</evidence>
<dbReference type="EMBL" id="CP134146">
    <property type="protein sequence ID" value="WNC69145.1"/>
    <property type="molecule type" value="Genomic_DNA"/>
</dbReference>
<dbReference type="InterPro" id="IPR036390">
    <property type="entry name" value="WH_DNA-bd_sf"/>
</dbReference>
<accession>A0ABY9TK27</accession>
<dbReference type="SUPFAM" id="SSF46785">
    <property type="entry name" value="Winged helix' DNA-binding domain"/>
    <property type="match status" value="1"/>
</dbReference>
<reference evidence="2" key="1">
    <citation type="submission" date="2023-09" db="EMBL/GenBank/DDBJ databases">
        <authorList>
            <person name="Li S."/>
            <person name="Li X."/>
            <person name="Zhang C."/>
            <person name="Zhao Z."/>
        </authorList>
    </citation>
    <scope>NUCLEOTIDE SEQUENCE [LARGE SCALE GENOMIC DNA]</scope>
    <source>
        <strain evidence="2">SQ345</strain>
    </source>
</reference>
<sequence length="66" mass="7565">MSRTPIRETIRQMEIEGMLDYSPRFGAVVHRPDSQELTQRYGVREALESYAADEAAQSITPKVLMH</sequence>
<evidence type="ECO:0000313" key="2">
    <source>
        <dbReference type="Proteomes" id="UP001248581"/>
    </source>
</evidence>
<dbReference type="Gene3D" id="1.10.10.10">
    <property type="entry name" value="Winged helix-like DNA-binding domain superfamily/Winged helix DNA-binding domain"/>
    <property type="match status" value="1"/>
</dbReference>
<organism evidence="1 2">
    <name type="scientific">Thalassotalea nanhaiensis</name>
    <dbReference type="NCBI Taxonomy" id="3065648"/>
    <lineage>
        <taxon>Bacteria</taxon>
        <taxon>Pseudomonadati</taxon>
        <taxon>Pseudomonadota</taxon>
        <taxon>Gammaproteobacteria</taxon>
        <taxon>Alteromonadales</taxon>
        <taxon>Colwelliaceae</taxon>
        <taxon>Thalassotalea</taxon>
    </lineage>
</organism>
<protein>
    <recommendedName>
        <fullName evidence="3">GntR family transcriptional regulator</fullName>
    </recommendedName>
</protein>
<keyword evidence="2" id="KW-1185">Reference proteome</keyword>
<evidence type="ECO:0000313" key="1">
    <source>
        <dbReference type="EMBL" id="WNC69145.1"/>
    </source>
</evidence>
<dbReference type="PANTHER" id="PTHR43537:SF24">
    <property type="entry name" value="GLUCONATE OPERON TRANSCRIPTIONAL REPRESSOR"/>
    <property type="match status" value="1"/>
</dbReference>
<proteinExistence type="predicted"/>